<dbReference type="EMBL" id="JAUEPT010000103">
    <property type="protein sequence ID" value="KAK0431981.1"/>
    <property type="molecule type" value="Genomic_DNA"/>
</dbReference>
<protein>
    <recommendedName>
        <fullName evidence="2">DUF6534 domain-containing protein</fullName>
    </recommendedName>
</protein>
<feature type="domain" description="DUF6534" evidence="2">
    <location>
        <begin position="180"/>
        <end position="267"/>
    </location>
</feature>
<dbReference type="InterPro" id="IPR045339">
    <property type="entry name" value="DUF6534"/>
</dbReference>
<keyword evidence="4" id="KW-1185">Reference proteome</keyword>
<feature type="transmembrane region" description="Helical" evidence="1">
    <location>
        <begin position="20"/>
        <end position="47"/>
    </location>
</feature>
<evidence type="ECO:0000259" key="2">
    <source>
        <dbReference type="Pfam" id="PF20152"/>
    </source>
</evidence>
<reference evidence="3" key="1">
    <citation type="submission" date="2023-06" db="EMBL/GenBank/DDBJ databases">
        <authorList>
            <consortium name="Lawrence Berkeley National Laboratory"/>
            <person name="Ahrendt S."/>
            <person name="Sahu N."/>
            <person name="Indic B."/>
            <person name="Wong-Bajracharya J."/>
            <person name="Merenyi Z."/>
            <person name="Ke H.-M."/>
            <person name="Monk M."/>
            <person name="Kocsube S."/>
            <person name="Drula E."/>
            <person name="Lipzen A."/>
            <person name="Balint B."/>
            <person name="Henrissat B."/>
            <person name="Andreopoulos B."/>
            <person name="Martin F.M."/>
            <person name="Harder C.B."/>
            <person name="Rigling D."/>
            <person name="Ford K.L."/>
            <person name="Foster G.D."/>
            <person name="Pangilinan J."/>
            <person name="Papanicolaou A."/>
            <person name="Barry K."/>
            <person name="LaButti K."/>
            <person name="Viragh M."/>
            <person name="Koriabine M."/>
            <person name="Yan M."/>
            <person name="Riley R."/>
            <person name="Champramary S."/>
            <person name="Plett K.L."/>
            <person name="Tsai I.J."/>
            <person name="Slot J."/>
            <person name="Sipos G."/>
            <person name="Plett J."/>
            <person name="Nagy L.G."/>
            <person name="Grigoriev I.V."/>
        </authorList>
    </citation>
    <scope>NUCLEOTIDE SEQUENCE</scope>
    <source>
        <strain evidence="3">FPL87.14</strain>
    </source>
</reference>
<feature type="transmembrane region" description="Helical" evidence="1">
    <location>
        <begin position="241"/>
        <end position="262"/>
    </location>
</feature>
<name>A0AA39IYC7_9AGAR</name>
<gene>
    <name evidence="3" type="ORF">EV421DRAFT_129271</name>
</gene>
<dbReference type="Proteomes" id="UP001175226">
    <property type="component" value="Unassembled WGS sequence"/>
</dbReference>
<accession>A0AA39IYC7</accession>
<keyword evidence="1" id="KW-0812">Transmembrane</keyword>
<feature type="transmembrane region" description="Helical" evidence="1">
    <location>
        <begin position="132"/>
        <end position="153"/>
    </location>
</feature>
<evidence type="ECO:0000256" key="1">
    <source>
        <dbReference type="SAM" id="Phobius"/>
    </source>
</evidence>
<feature type="transmembrane region" description="Helical" evidence="1">
    <location>
        <begin position="59"/>
        <end position="84"/>
    </location>
</feature>
<dbReference type="PANTHER" id="PTHR40465">
    <property type="entry name" value="CHROMOSOME 1, WHOLE GENOME SHOTGUN SEQUENCE"/>
    <property type="match status" value="1"/>
</dbReference>
<evidence type="ECO:0000313" key="4">
    <source>
        <dbReference type="Proteomes" id="UP001175226"/>
    </source>
</evidence>
<feature type="transmembrane region" description="Helical" evidence="1">
    <location>
        <begin position="173"/>
        <end position="194"/>
    </location>
</feature>
<evidence type="ECO:0000313" key="3">
    <source>
        <dbReference type="EMBL" id="KAK0431981.1"/>
    </source>
</evidence>
<dbReference type="AlphaFoldDB" id="A0AA39IYC7"/>
<dbReference type="Pfam" id="PF20152">
    <property type="entry name" value="DUF6534"/>
    <property type="match status" value="1"/>
</dbReference>
<organism evidence="3 4">
    <name type="scientific">Armillaria borealis</name>
    <dbReference type="NCBI Taxonomy" id="47425"/>
    <lineage>
        <taxon>Eukaryota</taxon>
        <taxon>Fungi</taxon>
        <taxon>Dikarya</taxon>
        <taxon>Basidiomycota</taxon>
        <taxon>Agaricomycotina</taxon>
        <taxon>Agaricomycetes</taxon>
        <taxon>Agaricomycetidae</taxon>
        <taxon>Agaricales</taxon>
        <taxon>Marasmiineae</taxon>
        <taxon>Physalacriaceae</taxon>
        <taxon>Armillaria</taxon>
    </lineage>
</organism>
<keyword evidence="1" id="KW-0472">Membrane</keyword>
<sequence>MPSLTLIPTGDIPASLNIEATIGAVYIGATIAAVFYGITVLQTVIYYKQNPNDPWLFRYAVALLWILDTLHVALSTHALYFYLIKSFGKYLSLFTIIWSFPLQLVINMLIVFGVQLLYAVRIWKLGRHFHTVLPRFIFVTVATSLGTGIYVIYDTYTLSSFLGISTIRVSIYTVFSTIAGADFIIAGAMCFYLHKGRSMTSFSSTTKIIVGLMRLVVISGMATSACSFFILVAYIAWPHTLIFIAADFILPKLYINSLLAMLNSRKSPMWSGAKERPVDQKMLRFAPHDSSNGVIDSGETNFTVPPISVTEGSQFTGSMDDMTFA</sequence>
<comment type="caution">
    <text evidence="3">The sequence shown here is derived from an EMBL/GenBank/DDBJ whole genome shotgun (WGS) entry which is preliminary data.</text>
</comment>
<feature type="transmembrane region" description="Helical" evidence="1">
    <location>
        <begin position="215"/>
        <end position="235"/>
    </location>
</feature>
<feature type="transmembrane region" description="Helical" evidence="1">
    <location>
        <begin position="96"/>
        <end position="120"/>
    </location>
</feature>
<proteinExistence type="predicted"/>
<dbReference type="PANTHER" id="PTHR40465:SF1">
    <property type="entry name" value="DUF6534 DOMAIN-CONTAINING PROTEIN"/>
    <property type="match status" value="1"/>
</dbReference>
<keyword evidence="1" id="KW-1133">Transmembrane helix</keyword>